<sequence length="133" mass="14226">MSSVAEQTPRPIGAEDRALHLISAAANGSTAAVQLSELYELADTLPPLKPVELLGEWSSGGLDTEHPTYCWLKSINWIGVTFRSADDVNPLVVAVQTRDGSGTRRKWLDEWGNGEVSLFLSPDGPALPCGLAP</sequence>
<organism evidence="2 3">
    <name type="scientific">Lasiodiplodia theobromae</name>
    <dbReference type="NCBI Taxonomy" id="45133"/>
    <lineage>
        <taxon>Eukaryota</taxon>
        <taxon>Fungi</taxon>
        <taxon>Dikarya</taxon>
        <taxon>Ascomycota</taxon>
        <taxon>Pezizomycotina</taxon>
        <taxon>Dothideomycetes</taxon>
        <taxon>Dothideomycetes incertae sedis</taxon>
        <taxon>Botryosphaeriales</taxon>
        <taxon>Botryosphaeriaceae</taxon>
        <taxon>Lasiodiplodia</taxon>
    </lineage>
</organism>
<dbReference type="Gene3D" id="2.40.128.580">
    <property type="entry name" value="GXWXG domain"/>
    <property type="match status" value="1"/>
</dbReference>
<dbReference type="Pfam" id="PF14231">
    <property type="entry name" value="GXWXG"/>
    <property type="match status" value="1"/>
</dbReference>
<keyword evidence="3" id="KW-1185">Reference proteome</keyword>
<dbReference type="OrthoDB" id="2213372at2759"/>
<evidence type="ECO:0000313" key="3">
    <source>
        <dbReference type="Proteomes" id="UP000325902"/>
    </source>
</evidence>
<evidence type="ECO:0000259" key="1">
    <source>
        <dbReference type="Pfam" id="PF14231"/>
    </source>
</evidence>
<proteinExistence type="predicted"/>
<dbReference type="InterPro" id="IPR025951">
    <property type="entry name" value="GXWXG_dom"/>
</dbReference>
<comment type="caution">
    <text evidence="2">The sequence shown here is derived from an EMBL/GenBank/DDBJ whole genome shotgun (WGS) entry which is preliminary data.</text>
</comment>
<dbReference type="Proteomes" id="UP000325902">
    <property type="component" value="Unassembled WGS sequence"/>
</dbReference>
<dbReference type="AlphaFoldDB" id="A0A5N5D7G8"/>
<gene>
    <name evidence="2" type="ORF">DBV05_g7562</name>
</gene>
<feature type="domain" description="GXWXG" evidence="1">
    <location>
        <begin position="41"/>
        <end position="94"/>
    </location>
</feature>
<accession>A0A5N5D7G8</accession>
<reference evidence="2 3" key="1">
    <citation type="journal article" date="2019" name="Sci. Rep.">
        <title>A multi-omics analysis of the grapevine pathogen Lasiodiplodia theobromae reveals that temperature affects the expression of virulence- and pathogenicity-related genes.</title>
        <authorList>
            <person name="Felix C."/>
            <person name="Meneses R."/>
            <person name="Goncalves M.F.M."/>
            <person name="Tilleman L."/>
            <person name="Duarte A.S."/>
            <person name="Jorrin-Novo J.V."/>
            <person name="Van de Peer Y."/>
            <person name="Deforce D."/>
            <person name="Van Nieuwerburgh F."/>
            <person name="Esteves A.C."/>
            <person name="Alves A."/>
        </authorList>
    </citation>
    <scope>NUCLEOTIDE SEQUENCE [LARGE SCALE GENOMIC DNA]</scope>
    <source>
        <strain evidence="2 3">LA-SOL3</strain>
    </source>
</reference>
<evidence type="ECO:0000313" key="2">
    <source>
        <dbReference type="EMBL" id="KAB2573746.1"/>
    </source>
</evidence>
<name>A0A5N5D7G8_9PEZI</name>
<protein>
    <recommendedName>
        <fullName evidence="1">GXWXG domain-containing protein</fullName>
    </recommendedName>
</protein>
<dbReference type="EMBL" id="VCHE01000053">
    <property type="protein sequence ID" value="KAB2573746.1"/>
    <property type="molecule type" value="Genomic_DNA"/>
</dbReference>